<comment type="caution">
    <text evidence="2">The sequence shown here is derived from an EMBL/GenBank/DDBJ whole genome shotgun (WGS) entry which is preliminary data.</text>
</comment>
<keyword evidence="3" id="KW-1185">Reference proteome</keyword>
<dbReference type="Proteomes" id="UP001064489">
    <property type="component" value="Chromosome 8"/>
</dbReference>
<dbReference type="EMBL" id="JAJSOW010000103">
    <property type="protein sequence ID" value="KAI9174665.1"/>
    <property type="molecule type" value="Genomic_DNA"/>
</dbReference>
<proteinExistence type="predicted"/>
<protein>
    <submittedName>
        <fullName evidence="2">Uncharacterized protein</fullName>
    </submittedName>
</protein>
<evidence type="ECO:0000256" key="1">
    <source>
        <dbReference type="SAM" id="MobiDB-lite"/>
    </source>
</evidence>
<accession>A0AAD5NQL5</accession>
<reference evidence="2" key="1">
    <citation type="journal article" date="2022" name="Plant J.">
        <title>Strategies of tolerance reflected in two North American maple genomes.</title>
        <authorList>
            <person name="McEvoy S.L."/>
            <person name="Sezen U.U."/>
            <person name="Trouern-Trend A."/>
            <person name="McMahon S.M."/>
            <person name="Schaberg P.G."/>
            <person name="Yang J."/>
            <person name="Wegrzyn J.L."/>
            <person name="Swenson N.G."/>
        </authorList>
    </citation>
    <scope>NUCLEOTIDE SEQUENCE</scope>
    <source>
        <strain evidence="2">91603</strain>
    </source>
</reference>
<sequence length="216" mass="24346">MRINIDLVSLATLPLEEPQNIPQTLMESLHSCNRGTPTTFNETQLISISSTDEDDVDEEVNTGSKVGLFQPLSGEDETYLPEPEPKPYNGCTMRDEIEIVPDSHYINSECDSEDEQLSNAALFHGDPDAMADLVSDEGSPSRLAFTKRGRPFKLYGDYVWKATKSSNKSEFVEAMNQLKDANMDAYNWVMKIDAKHWSRHAFDEHVKSDHVTNNIT</sequence>
<reference evidence="2" key="2">
    <citation type="submission" date="2023-02" db="EMBL/GenBank/DDBJ databases">
        <authorList>
            <person name="Swenson N.G."/>
            <person name="Wegrzyn J.L."/>
            <person name="Mcevoy S.L."/>
        </authorList>
    </citation>
    <scope>NUCLEOTIDE SEQUENCE</scope>
    <source>
        <strain evidence="2">91603</strain>
        <tissue evidence="2">Leaf</tissue>
    </source>
</reference>
<evidence type="ECO:0000313" key="3">
    <source>
        <dbReference type="Proteomes" id="UP001064489"/>
    </source>
</evidence>
<organism evidence="2 3">
    <name type="scientific">Acer negundo</name>
    <name type="common">Box elder</name>
    <dbReference type="NCBI Taxonomy" id="4023"/>
    <lineage>
        <taxon>Eukaryota</taxon>
        <taxon>Viridiplantae</taxon>
        <taxon>Streptophyta</taxon>
        <taxon>Embryophyta</taxon>
        <taxon>Tracheophyta</taxon>
        <taxon>Spermatophyta</taxon>
        <taxon>Magnoliopsida</taxon>
        <taxon>eudicotyledons</taxon>
        <taxon>Gunneridae</taxon>
        <taxon>Pentapetalae</taxon>
        <taxon>rosids</taxon>
        <taxon>malvids</taxon>
        <taxon>Sapindales</taxon>
        <taxon>Sapindaceae</taxon>
        <taxon>Hippocastanoideae</taxon>
        <taxon>Acereae</taxon>
        <taxon>Acer</taxon>
    </lineage>
</organism>
<feature type="region of interest" description="Disordered" evidence="1">
    <location>
        <begin position="66"/>
        <end position="88"/>
    </location>
</feature>
<gene>
    <name evidence="2" type="ORF">LWI28_020914</name>
</gene>
<dbReference type="AlphaFoldDB" id="A0AAD5NQL5"/>
<name>A0AAD5NQL5_ACENE</name>
<evidence type="ECO:0000313" key="2">
    <source>
        <dbReference type="EMBL" id="KAI9174665.1"/>
    </source>
</evidence>